<gene>
    <name evidence="1" type="ORF">CLOBOL_03317</name>
</gene>
<sequence>MIFFSFTLTVCRRTHLKCPWIYLVAFVNIITSPVLK</sequence>
<dbReference type="EMBL" id="ABCC02000029">
    <property type="protein sequence ID" value="EDP16549.1"/>
    <property type="molecule type" value="Genomic_DNA"/>
</dbReference>
<dbReference type="HOGENOM" id="CLU_3355396_0_0_9"/>
<protein>
    <submittedName>
        <fullName evidence="1">Uncharacterized protein</fullName>
    </submittedName>
</protein>
<accession>A8RSG9</accession>
<dbReference type="PaxDb" id="411902-CLOBOL_03317"/>
<evidence type="ECO:0000313" key="1">
    <source>
        <dbReference type="EMBL" id="EDP16549.1"/>
    </source>
</evidence>
<name>A8RSG9_ENTBW</name>
<dbReference type="Proteomes" id="UP000005396">
    <property type="component" value="Unassembled WGS sequence"/>
</dbReference>
<organism evidence="1 2">
    <name type="scientific">Enterocloster bolteae (strain ATCC BAA-613 / DSM 15670 / CCUG 46953 / JCM 12243 / WAL 16351)</name>
    <name type="common">Clostridium bolteae</name>
    <dbReference type="NCBI Taxonomy" id="411902"/>
    <lineage>
        <taxon>Bacteria</taxon>
        <taxon>Bacillati</taxon>
        <taxon>Bacillota</taxon>
        <taxon>Clostridia</taxon>
        <taxon>Lachnospirales</taxon>
        <taxon>Lachnospiraceae</taxon>
        <taxon>Enterocloster</taxon>
    </lineage>
</organism>
<evidence type="ECO:0000313" key="2">
    <source>
        <dbReference type="Proteomes" id="UP000005396"/>
    </source>
</evidence>
<proteinExistence type="predicted"/>
<reference evidence="1 2" key="2">
    <citation type="submission" date="2007-09" db="EMBL/GenBank/DDBJ databases">
        <title>Draft genome sequence of Clostridium bolteae (ATCC BAA-613).</title>
        <authorList>
            <person name="Sudarsanam P."/>
            <person name="Ley R."/>
            <person name="Guruge J."/>
            <person name="Turnbaugh P.J."/>
            <person name="Mahowald M."/>
            <person name="Liep D."/>
            <person name="Gordon J."/>
        </authorList>
    </citation>
    <scope>NUCLEOTIDE SEQUENCE [LARGE SCALE GENOMIC DNA]</scope>
    <source>
        <strain evidence="2">ATCC BAA-613 / DSM 15670 / CCUG 46953 / JCM 12243 / WAL 16351</strain>
    </source>
</reference>
<dbReference type="AlphaFoldDB" id="A8RSG9"/>
<reference evidence="1 2" key="1">
    <citation type="submission" date="2007-08" db="EMBL/GenBank/DDBJ databases">
        <authorList>
            <person name="Fulton L."/>
            <person name="Clifton S."/>
            <person name="Fulton B."/>
            <person name="Xu J."/>
            <person name="Minx P."/>
            <person name="Pepin K.H."/>
            <person name="Johnson M."/>
            <person name="Thiruvilangam P."/>
            <person name="Bhonagiri V."/>
            <person name="Nash W.E."/>
            <person name="Mardis E.R."/>
            <person name="Wilson R.K."/>
        </authorList>
    </citation>
    <scope>NUCLEOTIDE SEQUENCE [LARGE SCALE GENOMIC DNA]</scope>
    <source>
        <strain evidence="2">ATCC BAA-613 / DSM 15670 / CCUG 46953 / JCM 12243 / WAL 16351</strain>
    </source>
</reference>
<comment type="caution">
    <text evidence="1">The sequence shown here is derived from an EMBL/GenBank/DDBJ whole genome shotgun (WGS) entry which is preliminary data.</text>
</comment>